<comment type="function">
    <text evidence="11">Catalyzes the condensation of the acetyl group of acetyl-CoA with 3-methyl-2-oxobutanoate (2-ketoisovalerate) to form 3-carboxy-3-hydroxy-4-methylpentanoate (2-isopropylmalate).</text>
</comment>
<proteinExistence type="inferred from homology"/>
<evidence type="ECO:0000256" key="2">
    <source>
        <dbReference type="ARBA" id="ARBA00009396"/>
    </source>
</evidence>
<feature type="domain" description="Pyruvate carboxyltransferase" evidence="12">
    <location>
        <begin position="8"/>
        <end position="270"/>
    </location>
</feature>
<dbReference type="Gene3D" id="1.10.238.260">
    <property type="match status" value="1"/>
</dbReference>
<evidence type="ECO:0000256" key="1">
    <source>
        <dbReference type="ARBA" id="ARBA00004689"/>
    </source>
</evidence>
<feature type="binding site" evidence="11">
    <location>
        <position position="205"/>
    </location>
    <ligand>
        <name>Mn(2+)</name>
        <dbReference type="ChEBI" id="CHEBI:29035"/>
    </ligand>
</feature>
<feature type="region of interest" description="Regulatory domain" evidence="11">
    <location>
        <begin position="396"/>
        <end position="523"/>
    </location>
</feature>
<comment type="similarity">
    <text evidence="2 11">Belongs to the alpha-IPM synthase/homocitrate synthase family. LeuA type 1 subfamily.</text>
</comment>
<dbReference type="PROSITE" id="PS00815">
    <property type="entry name" value="AIPM_HOMOCIT_SYNTH_1"/>
    <property type="match status" value="1"/>
</dbReference>
<keyword evidence="10 11" id="KW-0100">Branched-chain amino acid biosynthesis</keyword>
<keyword evidence="8 11" id="KW-0479">Metal-binding</keyword>
<keyword evidence="7 11" id="KW-0808">Transferase</keyword>
<evidence type="ECO:0000313" key="13">
    <source>
        <dbReference type="EMBL" id="BDG06814.1"/>
    </source>
</evidence>
<dbReference type="InterPro" id="IPR013785">
    <property type="entry name" value="Aldolase_TIM"/>
</dbReference>
<dbReference type="HAMAP" id="MF_01025">
    <property type="entry name" value="LeuA_type1"/>
    <property type="match status" value="1"/>
</dbReference>
<dbReference type="InterPro" id="IPR050073">
    <property type="entry name" value="2-IPM_HCS-like"/>
</dbReference>
<feature type="binding site" evidence="11">
    <location>
        <position position="207"/>
    </location>
    <ligand>
        <name>Mn(2+)</name>
        <dbReference type="ChEBI" id="CHEBI:29035"/>
    </ligand>
</feature>
<dbReference type="RefSeq" id="WP_248357289.1">
    <property type="nucleotide sequence ID" value="NZ_AP025591.1"/>
</dbReference>
<dbReference type="SUPFAM" id="SSF110921">
    <property type="entry name" value="2-isopropylmalate synthase LeuA, allosteric (dimerisation) domain"/>
    <property type="match status" value="1"/>
</dbReference>
<keyword evidence="9 11" id="KW-0464">Manganese</keyword>
<sequence length="523" mass="56644">MSESADRVVIFDTTLRDGEQSPGASMNLEQKLQVARALRDLGVDVIEAGFAAASPGDLEAIRAVGQQVEGPVIASLARCNKGDIDASWQALKDAPRRRCHVFLATSPIHRDFKLKMAKDEIIKRSIDGVKYARERFEDVEFSAEDSARTELEFLAEVVERAIEAGARTVNIPDTVGYALPVTYAETIRYLVKHVRGIDKAIISVHCHNDLGLAVANSLAGVMAGARQVECTINGIGERAGNASLEEVVMAFRTRHDVLAVKTGVKTERLYPTSRLVSQVTGLHVQRNKAIVGQNAFAHEAGIHQHGMLTHRETYEIMRPEEVGFAHSSLVLGKHSGRHALKDRLVALGYQLDESQIDKVFQDFKILADKKKDIYDADIEALVVHGQILGKGSVAWELEALSTTSGTGTLPCASVALRAAGGGRFQEVAAGDGPVDAVYRAIEKVTGVSVKLRDYQIASVSTGEDAQGEVTIEVEHPTGVYRGRALSTDIIEGSARAFLDVVNRIALKIGPPRESEARTEMGTP</sequence>
<dbReference type="InterPro" id="IPR013709">
    <property type="entry name" value="2-isopropylmalate_synth_dimer"/>
</dbReference>
<comment type="pathway">
    <text evidence="1 11">Amino-acid biosynthesis; L-leucine biosynthesis; L-leucine from 3-methyl-2-oxobutanoate: step 1/4.</text>
</comment>
<dbReference type="SUPFAM" id="SSF51569">
    <property type="entry name" value="Aldolase"/>
    <property type="match status" value="1"/>
</dbReference>
<dbReference type="Proteomes" id="UP001162891">
    <property type="component" value="Chromosome"/>
</dbReference>
<comment type="cofactor">
    <cofactor evidence="11">
        <name>Mn(2+)</name>
        <dbReference type="ChEBI" id="CHEBI:29035"/>
    </cofactor>
</comment>
<dbReference type="InterPro" id="IPR000891">
    <property type="entry name" value="PYR_CT"/>
</dbReference>
<dbReference type="Gene3D" id="3.30.160.270">
    <property type="match status" value="1"/>
</dbReference>
<protein>
    <recommendedName>
        <fullName evidence="4 11">2-isopropylmalate synthase</fullName>
        <ecNumber evidence="3 11">2.3.3.13</ecNumber>
    </recommendedName>
    <alternativeName>
        <fullName evidence="11">Alpha-IPM synthase</fullName>
    </alternativeName>
    <alternativeName>
        <fullName evidence="11">Alpha-isopropylmalate synthase</fullName>
    </alternativeName>
</protein>
<reference evidence="14" key="1">
    <citation type="journal article" date="2022" name="Int. J. Syst. Evol. Microbiol.">
        <title>Anaeromyxobacter oryzae sp. nov., Anaeromyxobacter diazotrophicus sp. nov. and Anaeromyxobacter paludicola sp. nov., isolated from paddy soils.</title>
        <authorList>
            <person name="Itoh H."/>
            <person name="Xu Z."/>
            <person name="Mise K."/>
            <person name="Masuda Y."/>
            <person name="Ushijima N."/>
            <person name="Hayakawa C."/>
            <person name="Shiratori Y."/>
            <person name="Senoo K."/>
        </authorList>
    </citation>
    <scope>NUCLEOTIDE SEQUENCE [LARGE SCALE GENOMIC DNA]</scope>
    <source>
        <strain evidence="14">Red232</strain>
    </source>
</reference>
<keyword evidence="6 11" id="KW-0028">Amino-acid biosynthesis</keyword>
<feature type="binding site" evidence="11">
    <location>
        <position position="241"/>
    </location>
    <ligand>
        <name>Mn(2+)</name>
        <dbReference type="ChEBI" id="CHEBI:29035"/>
    </ligand>
</feature>
<evidence type="ECO:0000313" key="14">
    <source>
        <dbReference type="Proteomes" id="UP001162891"/>
    </source>
</evidence>
<evidence type="ECO:0000256" key="10">
    <source>
        <dbReference type="ARBA" id="ARBA00023304"/>
    </source>
</evidence>
<dbReference type="InterPro" id="IPR002034">
    <property type="entry name" value="AIPM/Hcit_synth_CS"/>
</dbReference>
<dbReference type="CDD" id="cd07940">
    <property type="entry name" value="DRE_TIM_IPMS"/>
    <property type="match status" value="1"/>
</dbReference>
<keyword evidence="5 11" id="KW-0432">Leucine biosynthesis</keyword>
<comment type="subunit">
    <text evidence="11">Homodimer.</text>
</comment>
<evidence type="ECO:0000256" key="11">
    <source>
        <dbReference type="HAMAP-Rule" id="MF_01025"/>
    </source>
</evidence>
<dbReference type="Gene3D" id="3.20.20.70">
    <property type="entry name" value="Aldolase class I"/>
    <property type="match status" value="1"/>
</dbReference>
<evidence type="ECO:0000256" key="9">
    <source>
        <dbReference type="ARBA" id="ARBA00023211"/>
    </source>
</evidence>
<dbReference type="PROSITE" id="PS00816">
    <property type="entry name" value="AIPM_HOMOCIT_SYNTH_2"/>
    <property type="match status" value="1"/>
</dbReference>
<evidence type="ECO:0000256" key="6">
    <source>
        <dbReference type="ARBA" id="ARBA00022605"/>
    </source>
</evidence>
<dbReference type="PANTHER" id="PTHR10277:SF9">
    <property type="entry name" value="2-ISOPROPYLMALATE SYNTHASE 1, CHLOROPLASTIC-RELATED"/>
    <property type="match status" value="1"/>
</dbReference>
<dbReference type="SMART" id="SM00917">
    <property type="entry name" value="LeuA_dimer"/>
    <property type="match status" value="1"/>
</dbReference>
<evidence type="ECO:0000256" key="5">
    <source>
        <dbReference type="ARBA" id="ARBA00022430"/>
    </source>
</evidence>
<dbReference type="PANTHER" id="PTHR10277">
    <property type="entry name" value="HOMOCITRATE SYNTHASE-RELATED"/>
    <property type="match status" value="1"/>
</dbReference>
<dbReference type="InterPro" id="IPR054691">
    <property type="entry name" value="LeuA/HCS_post-cat"/>
</dbReference>
<feature type="binding site" evidence="11">
    <location>
        <position position="17"/>
    </location>
    <ligand>
        <name>Mn(2+)</name>
        <dbReference type="ChEBI" id="CHEBI:29035"/>
    </ligand>
</feature>
<dbReference type="InterPro" id="IPR036230">
    <property type="entry name" value="LeuA_allosteric_dom_sf"/>
</dbReference>
<gene>
    <name evidence="11 13" type="primary">leuA</name>
    <name evidence="13" type="ORF">AMOR_58100</name>
</gene>
<accession>A0ABN6N0R6</accession>
<dbReference type="Pfam" id="PF00682">
    <property type="entry name" value="HMGL-like"/>
    <property type="match status" value="1"/>
</dbReference>
<comment type="catalytic activity">
    <reaction evidence="11">
        <text>3-methyl-2-oxobutanoate + acetyl-CoA + H2O = (2S)-2-isopropylmalate + CoA + H(+)</text>
        <dbReference type="Rhea" id="RHEA:21524"/>
        <dbReference type="ChEBI" id="CHEBI:1178"/>
        <dbReference type="ChEBI" id="CHEBI:11851"/>
        <dbReference type="ChEBI" id="CHEBI:15377"/>
        <dbReference type="ChEBI" id="CHEBI:15378"/>
        <dbReference type="ChEBI" id="CHEBI:57287"/>
        <dbReference type="ChEBI" id="CHEBI:57288"/>
        <dbReference type="EC" id="2.3.3.13"/>
    </reaction>
</comment>
<dbReference type="EMBL" id="AP025591">
    <property type="protein sequence ID" value="BDG06814.1"/>
    <property type="molecule type" value="Genomic_DNA"/>
</dbReference>
<evidence type="ECO:0000259" key="12">
    <source>
        <dbReference type="PROSITE" id="PS50991"/>
    </source>
</evidence>
<dbReference type="Pfam" id="PF08502">
    <property type="entry name" value="LeuA_dimer"/>
    <property type="match status" value="1"/>
</dbReference>
<dbReference type="InterPro" id="IPR005671">
    <property type="entry name" value="LeuA_bact_synth"/>
</dbReference>
<dbReference type="Pfam" id="PF22617">
    <property type="entry name" value="HCS_D2"/>
    <property type="match status" value="1"/>
</dbReference>
<name>A0ABN6N0R6_9BACT</name>
<organism evidence="13 14">
    <name type="scientific">Anaeromyxobacter oryzae</name>
    <dbReference type="NCBI Taxonomy" id="2918170"/>
    <lineage>
        <taxon>Bacteria</taxon>
        <taxon>Pseudomonadati</taxon>
        <taxon>Myxococcota</taxon>
        <taxon>Myxococcia</taxon>
        <taxon>Myxococcales</taxon>
        <taxon>Cystobacterineae</taxon>
        <taxon>Anaeromyxobacteraceae</taxon>
        <taxon>Anaeromyxobacter</taxon>
    </lineage>
</organism>
<evidence type="ECO:0000256" key="3">
    <source>
        <dbReference type="ARBA" id="ARBA00012973"/>
    </source>
</evidence>
<evidence type="ECO:0000256" key="8">
    <source>
        <dbReference type="ARBA" id="ARBA00022723"/>
    </source>
</evidence>
<dbReference type="NCBIfam" id="TIGR00973">
    <property type="entry name" value="leuA_bact"/>
    <property type="match status" value="1"/>
</dbReference>
<dbReference type="PROSITE" id="PS50991">
    <property type="entry name" value="PYR_CT"/>
    <property type="match status" value="1"/>
</dbReference>
<dbReference type="EC" id="2.3.3.13" evidence="3 11"/>
<keyword evidence="14" id="KW-1185">Reference proteome</keyword>
<keyword evidence="11" id="KW-0963">Cytoplasm</keyword>
<evidence type="ECO:0000256" key="7">
    <source>
        <dbReference type="ARBA" id="ARBA00022679"/>
    </source>
</evidence>
<dbReference type="NCBIfam" id="NF002086">
    <property type="entry name" value="PRK00915.1-3"/>
    <property type="match status" value="1"/>
</dbReference>
<evidence type="ECO:0000256" key="4">
    <source>
        <dbReference type="ARBA" id="ARBA00018198"/>
    </source>
</evidence>